<keyword evidence="6 11" id="KW-0256">Endoplasmic reticulum</keyword>
<protein>
    <recommendedName>
        <fullName evidence="11">Acyltransferase</fullName>
        <ecNumber evidence="11">2.3.1.-</ecNumber>
    </recommendedName>
</protein>
<comment type="subcellular location">
    <subcellularLocation>
        <location evidence="1 11">Endoplasmic reticulum membrane</location>
        <topology evidence="1 11">Multi-pass membrane protein</topology>
    </subcellularLocation>
</comment>
<gene>
    <name evidence="13" type="primary">LOC100211438</name>
</gene>
<evidence type="ECO:0000256" key="9">
    <source>
        <dbReference type="ARBA" id="ARBA00023136"/>
    </source>
</evidence>
<dbReference type="EC" id="2.3.1.-" evidence="11"/>
<keyword evidence="7 11" id="KW-1133">Transmembrane helix</keyword>
<evidence type="ECO:0000313" key="13">
    <source>
        <dbReference type="RefSeq" id="XP_065644154.1"/>
    </source>
</evidence>
<name>A0ABM4B5P2_HYDVU</name>
<evidence type="ECO:0000256" key="2">
    <source>
        <dbReference type="ARBA" id="ARBA00005420"/>
    </source>
</evidence>
<evidence type="ECO:0000256" key="10">
    <source>
        <dbReference type="ARBA" id="ARBA00023315"/>
    </source>
</evidence>
<dbReference type="RefSeq" id="XP_065644154.1">
    <property type="nucleotide sequence ID" value="XM_065788082.1"/>
</dbReference>
<dbReference type="CDD" id="cd07987">
    <property type="entry name" value="LPLAT_MGAT-like"/>
    <property type="match status" value="1"/>
</dbReference>
<evidence type="ECO:0000256" key="8">
    <source>
        <dbReference type="ARBA" id="ARBA00023098"/>
    </source>
</evidence>
<feature type="transmembrane region" description="Helical" evidence="11">
    <location>
        <begin position="20"/>
        <end position="42"/>
    </location>
</feature>
<dbReference type="PANTHER" id="PTHR12317:SF79">
    <property type="entry name" value="ACYLTRANSFERASE"/>
    <property type="match status" value="1"/>
</dbReference>
<keyword evidence="10" id="KW-0012">Acyltransferase</keyword>
<dbReference type="PANTHER" id="PTHR12317">
    <property type="entry name" value="DIACYLGLYCEROL O-ACYLTRANSFERASE"/>
    <property type="match status" value="1"/>
</dbReference>
<evidence type="ECO:0000256" key="1">
    <source>
        <dbReference type="ARBA" id="ARBA00004477"/>
    </source>
</evidence>
<keyword evidence="8" id="KW-0443">Lipid metabolism</keyword>
<comment type="similarity">
    <text evidence="2 11">Belongs to the diacylglycerol acyltransferase family.</text>
</comment>
<evidence type="ECO:0000256" key="6">
    <source>
        <dbReference type="ARBA" id="ARBA00022824"/>
    </source>
</evidence>
<evidence type="ECO:0000256" key="5">
    <source>
        <dbReference type="ARBA" id="ARBA00022692"/>
    </source>
</evidence>
<dbReference type="InterPro" id="IPR007130">
    <property type="entry name" value="DAGAT"/>
</dbReference>
<dbReference type="Proteomes" id="UP001652625">
    <property type="component" value="Chromosome 01"/>
</dbReference>
<proteinExistence type="inferred from homology"/>
<reference evidence="12" key="1">
    <citation type="submission" date="2025-05" db="UniProtKB">
        <authorList>
            <consortium name="RefSeq"/>
        </authorList>
    </citation>
    <scope>NUCLEOTIDE SEQUENCE [LARGE SCALE GENOMIC DNA]</scope>
</reference>
<keyword evidence="3" id="KW-0444">Lipid biosynthesis</keyword>
<keyword evidence="4 11" id="KW-0808">Transferase</keyword>
<feature type="transmembrane region" description="Helical" evidence="11">
    <location>
        <begin position="75"/>
        <end position="92"/>
    </location>
</feature>
<keyword evidence="5 11" id="KW-0812">Transmembrane</keyword>
<evidence type="ECO:0000313" key="12">
    <source>
        <dbReference type="Proteomes" id="UP001652625"/>
    </source>
</evidence>
<evidence type="ECO:0000256" key="7">
    <source>
        <dbReference type="ARBA" id="ARBA00022989"/>
    </source>
</evidence>
<evidence type="ECO:0000256" key="3">
    <source>
        <dbReference type="ARBA" id="ARBA00022516"/>
    </source>
</evidence>
<dbReference type="GeneID" id="100211438"/>
<evidence type="ECO:0000256" key="4">
    <source>
        <dbReference type="ARBA" id="ARBA00022679"/>
    </source>
</evidence>
<accession>A0ABM4B5P2</accession>
<sequence>MVFIQFAPLCIPFRRRVETFAVLLGVFLAFLAHTFGIIFWFILFFSRWWVFAVLYVSVVVVFDRKCTYQGGRPIWWLRNLFIWKYFCSYFPIKLVKTSYLSPSHNYILGYHPHGIITAGAFGNFATNGNNFSELYPGIKPRLLTLKLMLQFPFVREIYLGLGLCDVSKESIDYICGGSMGSGNAVVVIVGGAAESLDARPGSCTLTLKSRKGFIRMALLTGAQLVPVYSFGENDLYKQVSNSHGSILRKIQERFRRWITFAPVVFYGRGIFQYNFGILPFRRKITTVVGAPIRVFKNVNPQQADVDALHALYVERLKELFERYKKMYSDYPDATLEIV</sequence>
<evidence type="ECO:0000256" key="11">
    <source>
        <dbReference type="RuleBase" id="RU367023"/>
    </source>
</evidence>
<keyword evidence="12" id="KW-1185">Reference proteome</keyword>
<organism evidence="12 13">
    <name type="scientific">Hydra vulgaris</name>
    <name type="common">Hydra</name>
    <name type="synonym">Hydra attenuata</name>
    <dbReference type="NCBI Taxonomy" id="6087"/>
    <lineage>
        <taxon>Eukaryota</taxon>
        <taxon>Metazoa</taxon>
        <taxon>Cnidaria</taxon>
        <taxon>Hydrozoa</taxon>
        <taxon>Hydroidolina</taxon>
        <taxon>Anthoathecata</taxon>
        <taxon>Aplanulata</taxon>
        <taxon>Hydridae</taxon>
        <taxon>Hydra</taxon>
    </lineage>
</organism>
<dbReference type="Pfam" id="PF03982">
    <property type="entry name" value="DAGAT"/>
    <property type="match status" value="1"/>
</dbReference>
<keyword evidence="9 11" id="KW-0472">Membrane</keyword>
<reference evidence="13" key="2">
    <citation type="submission" date="2025-08" db="UniProtKB">
        <authorList>
            <consortium name="RefSeq"/>
        </authorList>
    </citation>
    <scope>IDENTIFICATION</scope>
</reference>
<feature type="transmembrane region" description="Helical" evidence="11">
    <location>
        <begin position="48"/>
        <end position="63"/>
    </location>
</feature>